<evidence type="ECO:0000313" key="6">
    <source>
        <dbReference type="EMBL" id="MDA0164483.1"/>
    </source>
</evidence>
<dbReference type="SUPFAM" id="SSF48498">
    <property type="entry name" value="Tetracyclin repressor-like, C-terminal domain"/>
    <property type="match status" value="1"/>
</dbReference>
<dbReference type="PANTHER" id="PTHR47506">
    <property type="entry name" value="TRANSCRIPTIONAL REGULATORY PROTEIN"/>
    <property type="match status" value="1"/>
</dbReference>
<dbReference type="SUPFAM" id="SSF46689">
    <property type="entry name" value="Homeodomain-like"/>
    <property type="match status" value="1"/>
</dbReference>
<dbReference type="RefSeq" id="WP_270043736.1">
    <property type="nucleotide sequence ID" value="NZ_JAPDOD010000034.1"/>
</dbReference>
<dbReference type="Pfam" id="PF00440">
    <property type="entry name" value="TetR_N"/>
    <property type="match status" value="1"/>
</dbReference>
<dbReference type="PANTHER" id="PTHR47506:SF7">
    <property type="entry name" value="TRANSCRIPTIONAL REGULATORY PROTEIN"/>
    <property type="match status" value="1"/>
</dbReference>
<comment type="caution">
    <text evidence="6">The sequence shown here is derived from an EMBL/GenBank/DDBJ whole genome shotgun (WGS) entry which is preliminary data.</text>
</comment>
<evidence type="ECO:0000256" key="1">
    <source>
        <dbReference type="ARBA" id="ARBA00023015"/>
    </source>
</evidence>
<name>A0A9X3N464_9ACTN</name>
<dbReference type="Gene3D" id="1.10.10.60">
    <property type="entry name" value="Homeodomain-like"/>
    <property type="match status" value="1"/>
</dbReference>
<evidence type="ECO:0000259" key="5">
    <source>
        <dbReference type="PROSITE" id="PS50977"/>
    </source>
</evidence>
<organism evidence="6 7">
    <name type="scientific">Solirubrobacter ginsenosidimutans</name>
    <dbReference type="NCBI Taxonomy" id="490573"/>
    <lineage>
        <taxon>Bacteria</taxon>
        <taxon>Bacillati</taxon>
        <taxon>Actinomycetota</taxon>
        <taxon>Thermoleophilia</taxon>
        <taxon>Solirubrobacterales</taxon>
        <taxon>Solirubrobacteraceae</taxon>
        <taxon>Solirubrobacter</taxon>
    </lineage>
</organism>
<dbReference type="Gene3D" id="1.10.357.10">
    <property type="entry name" value="Tetracycline Repressor, domain 2"/>
    <property type="match status" value="1"/>
</dbReference>
<keyword evidence="3" id="KW-0804">Transcription</keyword>
<dbReference type="InterPro" id="IPR001647">
    <property type="entry name" value="HTH_TetR"/>
</dbReference>
<dbReference type="PROSITE" id="PS50977">
    <property type="entry name" value="HTH_TETR_2"/>
    <property type="match status" value="1"/>
</dbReference>
<evidence type="ECO:0000256" key="2">
    <source>
        <dbReference type="ARBA" id="ARBA00023125"/>
    </source>
</evidence>
<reference evidence="6" key="1">
    <citation type="submission" date="2022-10" db="EMBL/GenBank/DDBJ databases">
        <title>The WGS of Solirubrobacter ginsenosidimutans DSM 21036.</title>
        <authorList>
            <person name="Jiang Z."/>
        </authorList>
    </citation>
    <scope>NUCLEOTIDE SEQUENCE</scope>
    <source>
        <strain evidence="6">DSM 21036</strain>
    </source>
</reference>
<feature type="DNA-binding region" description="H-T-H motif" evidence="4">
    <location>
        <begin position="33"/>
        <end position="52"/>
    </location>
</feature>
<keyword evidence="2 4" id="KW-0238">DNA-binding</keyword>
<protein>
    <submittedName>
        <fullName evidence="6">TetR family transcriptional regulator</fullName>
    </submittedName>
</protein>
<feature type="domain" description="HTH tetR-type" evidence="5">
    <location>
        <begin position="10"/>
        <end position="70"/>
    </location>
</feature>
<proteinExistence type="predicted"/>
<dbReference type="Proteomes" id="UP001149140">
    <property type="component" value="Unassembled WGS sequence"/>
</dbReference>
<evidence type="ECO:0000256" key="3">
    <source>
        <dbReference type="ARBA" id="ARBA00023163"/>
    </source>
</evidence>
<dbReference type="InterPro" id="IPR009057">
    <property type="entry name" value="Homeodomain-like_sf"/>
</dbReference>
<evidence type="ECO:0000256" key="4">
    <source>
        <dbReference type="PROSITE-ProRule" id="PRU00335"/>
    </source>
</evidence>
<dbReference type="AlphaFoldDB" id="A0A9X3N464"/>
<dbReference type="InterPro" id="IPR036271">
    <property type="entry name" value="Tet_transcr_reg_TetR-rel_C_sf"/>
</dbReference>
<evidence type="ECO:0000313" key="7">
    <source>
        <dbReference type="Proteomes" id="UP001149140"/>
    </source>
</evidence>
<gene>
    <name evidence="6" type="ORF">OM076_29705</name>
</gene>
<sequence length="177" mass="19228">MARSSRKDTELHRQQVIDGAATLLRERGVAGVNVGQLMAEAGLTHGGFYRHFASKDELVQLALEKALADQREWVSGITERELIEWYLSPEHRDDPAHGCTMGALGSEVARADEASRETFATGFADYLDTFAALEGRERDEALARYATMVGALVISRATAGDPISEAVLDAARNALLP</sequence>
<keyword evidence="7" id="KW-1185">Reference proteome</keyword>
<dbReference type="EMBL" id="JAPDOD010000034">
    <property type="protein sequence ID" value="MDA0164483.1"/>
    <property type="molecule type" value="Genomic_DNA"/>
</dbReference>
<dbReference type="GO" id="GO:0003677">
    <property type="term" value="F:DNA binding"/>
    <property type="evidence" value="ECO:0007669"/>
    <property type="project" value="UniProtKB-UniRule"/>
</dbReference>
<accession>A0A9X3N464</accession>
<dbReference type="PRINTS" id="PR00455">
    <property type="entry name" value="HTHTETR"/>
</dbReference>
<keyword evidence="1" id="KW-0805">Transcription regulation</keyword>